<keyword evidence="7 14" id="KW-0812">Transmembrane</keyword>
<keyword evidence="13 14" id="KW-0472">Membrane</keyword>
<dbReference type="PRINTS" id="PR00344">
    <property type="entry name" value="BCTRLSENSOR"/>
</dbReference>
<dbReference type="InterPro" id="IPR016120">
    <property type="entry name" value="Sig_transdc_His_kin_SpoOB"/>
</dbReference>
<dbReference type="FunFam" id="3.30.450.20:FF:000018">
    <property type="entry name" value="Sensor histidine kinase DcuS"/>
    <property type="match status" value="1"/>
</dbReference>
<comment type="catalytic activity">
    <reaction evidence="1">
        <text>ATP + protein L-histidine = ADP + protein N-phospho-L-histidine.</text>
        <dbReference type="EC" id="2.7.13.3"/>
    </reaction>
</comment>
<dbReference type="SUPFAM" id="SSF55874">
    <property type="entry name" value="ATPase domain of HSP90 chaperone/DNA topoisomerase II/histidine kinase"/>
    <property type="match status" value="1"/>
</dbReference>
<evidence type="ECO:0000256" key="4">
    <source>
        <dbReference type="ARBA" id="ARBA00022475"/>
    </source>
</evidence>
<evidence type="ECO:0000256" key="5">
    <source>
        <dbReference type="ARBA" id="ARBA00022553"/>
    </source>
</evidence>
<dbReference type="InterPro" id="IPR004358">
    <property type="entry name" value="Sig_transdc_His_kin-like_C"/>
</dbReference>
<dbReference type="Proteomes" id="UP000229757">
    <property type="component" value="Chromosome"/>
</dbReference>
<dbReference type="Pfam" id="PF02518">
    <property type="entry name" value="HATPase_c"/>
    <property type="match status" value="1"/>
</dbReference>
<dbReference type="SMART" id="SM00387">
    <property type="entry name" value="HATPase_c"/>
    <property type="match status" value="1"/>
</dbReference>
<keyword evidence="8" id="KW-0547">Nucleotide-binding</keyword>
<evidence type="ECO:0000256" key="3">
    <source>
        <dbReference type="ARBA" id="ARBA00012438"/>
    </source>
</evidence>
<evidence type="ECO:0000313" key="17">
    <source>
        <dbReference type="EMBL" id="ATX75336.1"/>
    </source>
</evidence>
<protein>
    <recommendedName>
        <fullName evidence="3">histidine kinase</fullName>
        <ecNumber evidence="3">2.7.13.3</ecNumber>
    </recommendedName>
</protein>
<keyword evidence="6" id="KW-0808">Transferase</keyword>
<dbReference type="EC" id="2.7.13.3" evidence="3"/>
<evidence type="ECO:0000256" key="14">
    <source>
        <dbReference type="SAM" id="Phobius"/>
    </source>
</evidence>
<evidence type="ECO:0000256" key="6">
    <source>
        <dbReference type="ARBA" id="ARBA00022679"/>
    </source>
</evidence>
<evidence type="ECO:0000256" key="2">
    <source>
        <dbReference type="ARBA" id="ARBA00004651"/>
    </source>
</evidence>
<dbReference type="InterPro" id="IPR003594">
    <property type="entry name" value="HATPase_dom"/>
</dbReference>
<dbReference type="InterPro" id="IPR013767">
    <property type="entry name" value="PAS_fold"/>
</dbReference>
<evidence type="ECO:0000313" key="18">
    <source>
        <dbReference type="Proteomes" id="UP000229757"/>
    </source>
</evidence>
<name>A0A2K8KR16_9GAMM</name>
<sequence length="542" mass="58925">MKSPSGSYRSLKLNTRLIIVLCLLSVAQAILIGGFAWLNLARSLDQEIGQRALNVAKTVALTPTIIVGIERRDMAGLNRFAKNLAATNEALFIVVGDHNGIRLAHPNSAKLGKSMADDDGDEGTPALIQGRGYIDKAKGSLGYSMRGKAPVYDLNGENIIGIVSVGYSLDQVDATIARYSVWLAGVLLLAMGGSVFFAITIARRLKREILGLEPEQIARLFTERDATLQSVREGIIAINRAGQITTFNRKAIETLGLSPDTLLEGEQIDTILPDSGLMTMLETGAPQFDLEVWLRGKQMIVNRLPVMQGDEIIGAVSSFRPRNEVDLISQQLTKIEQYAETLRSQAHEYSNKLHTISGLIQLDAKQEALALIGRETSDHQALLELLLNATPDPVIAGCLLGKFNRAKELGLNLVIDPESHLTDLPLTLTQDQLASILGNLIENAFEATRQFTGVGGRVYVSLTDMGNDVIVEVQDQGDGIPEAIQSKIFAKGFSSKGGNDHGYGLYLIHNLMHQCGGTIHLENVDPIGTRFILYIPKNNKKG</sequence>
<accession>A0A2K8KR16</accession>
<keyword evidence="5" id="KW-0597">Phosphoprotein</keyword>
<dbReference type="KEGG" id="rfo:REIFOR_00159"/>
<evidence type="ECO:0000256" key="1">
    <source>
        <dbReference type="ARBA" id="ARBA00000085"/>
    </source>
</evidence>
<evidence type="ECO:0000259" key="15">
    <source>
        <dbReference type="PROSITE" id="PS50109"/>
    </source>
</evidence>
<evidence type="ECO:0000256" key="9">
    <source>
        <dbReference type="ARBA" id="ARBA00022777"/>
    </source>
</evidence>
<evidence type="ECO:0000256" key="11">
    <source>
        <dbReference type="ARBA" id="ARBA00022989"/>
    </source>
</evidence>
<dbReference type="GO" id="GO:0005886">
    <property type="term" value="C:plasma membrane"/>
    <property type="evidence" value="ECO:0007669"/>
    <property type="project" value="UniProtKB-SubCell"/>
</dbReference>
<dbReference type="Gene3D" id="3.30.565.10">
    <property type="entry name" value="Histidine kinase-like ATPase, C-terminal domain"/>
    <property type="match status" value="1"/>
</dbReference>
<evidence type="ECO:0000256" key="7">
    <source>
        <dbReference type="ARBA" id="ARBA00022692"/>
    </source>
</evidence>
<dbReference type="AlphaFoldDB" id="A0A2K8KR16"/>
<gene>
    <name evidence="17" type="ORF">REIFOR_00159</name>
</gene>
<dbReference type="GO" id="GO:0005524">
    <property type="term" value="F:ATP binding"/>
    <property type="evidence" value="ECO:0007669"/>
    <property type="project" value="UniProtKB-KW"/>
</dbReference>
<keyword evidence="9 17" id="KW-0418">Kinase</keyword>
<evidence type="ECO:0000256" key="10">
    <source>
        <dbReference type="ARBA" id="ARBA00022840"/>
    </source>
</evidence>
<evidence type="ECO:0000256" key="8">
    <source>
        <dbReference type="ARBA" id="ARBA00022741"/>
    </source>
</evidence>
<dbReference type="PANTHER" id="PTHR43547">
    <property type="entry name" value="TWO-COMPONENT HISTIDINE KINASE"/>
    <property type="match status" value="1"/>
</dbReference>
<dbReference type="SUPFAM" id="SSF55890">
    <property type="entry name" value="Sporulation response regulatory protein Spo0B"/>
    <property type="match status" value="1"/>
</dbReference>
<dbReference type="EMBL" id="CP011797">
    <property type="protein sequence ID" value="ATX75336.1"/>
    <property type="molecule type" value="Genomic_DNA"/>
</dbReference>
<dbReference type="CDD" id="cd00130">
    <property type="entry name" value="PAS"/>
    <property type="match status" value="1"/>
</dbReference>
<dbReference type="RefSeq" id="WP_100255750.1">
    <property type="nucleotide sequence ID" value="NZ_CP011797.1"/>
</dbReference>
<dbReference type="OrthoDB" id="9792686at2"/>
<dbReference type="InterPro" id="IPR035965">
    <property type="entry name" value="PAS-like_dom_sf"/>
</dbReference>
<reference evidence="17 18" key="1">
    <citation type="journal article" date="2017" name="Environ. Microbiol.">
        <title>Genomic and physiological analyses of 'Reinekea forsetii' reveal a versatile opportunistic lifestyle during spring algae blooms.</title>
        <authorList>
            <person name="Avci B."/>
            <person name="Hahnke R.L."/>
            <person name="Chafee M."/>
            <person name="Fischer T."/>
            <person name="Gruber-Vodicka H."/>
            <person name="Tegetmeyer H.E."/>
            <person name="Harder J."/>
            <person name="Fuchs B.M."/>
            <person name="Amann R.I."/>
            <person name="Teeling H."/>
        </authorList>
    </citation>
    <scope>NUCLEOTIDE SEQUENCE [LARGE SCALE GENOMIC DNA]</scope>
    <source>
        <strain evidence="17 18">Hel1_31_D35</strain>
    </source>
</reference>
<comment type="subcellular location">
    <subcellularLocation>
        <location evidence="2">Cell membrane</location>
        <topology evidence="2">Multi-pass membrane protein</topology>
    </subcellularLocation>
</comment>
<keyword evidence="18" id="KW-1185">Reference proteome</keyword>
<dbReference type="InterPro" id="IPR033463">
    <property type="entry name" value="sCache_3"/>
</dbReference>
<dbReference type="GO" id="GO:0000155">
    <property type="term" value="F:phosphorelay sensor kinase activity"/>
    <property type="evidence" value="ECO:0007669"/>
    <property type="project" value="InterPro"/>
</dbReference>
<dbReference type="PROSITE" id="PS50112">
    <property type="entry name" value="PAS"/>
    <property type="match status" value="1"/>
</dbReference>
<dbReference type="Pfam" id="PF00989">
    <property type="entry name" value="PAS"/>
    <property type="match status" value="1"/>
</dbReference>
<dbReference type="InterPro" id="IPR029151">
    <property type="entry name" value="Sensor-like_sf"/>
</dbReference>
<organism evidence="17 18">
    <name type="scientific">Reinekea forsetii</name>
    <dbReference type="NCBI Taxonomy" id="1336806"/>
    <lineage>
        <taxon>Bacteria</taxon>
        <taxon>Pseudomonadati</taxon>
        <taxon>Pseudomonadota</taxon>
        <taxon>Gammaproteobacteria</taxon>
        <taxon>Oceanospirillales</taxon>
        <taxon>Saccharospirillaceae</taxon>
        <taxon>Reinekea</taxon>
    </lineage>
</organism>
<dbReference type="Pfam" id="PF17203">
    <property type="entry name" value="sCache_3_2"/>
    <property type="match status" value="1"/>
</dbReference>
<evidence type="ECO:0000256" key="12">
    <source>
        <dbReference type="ARBA" id="ARBA00023012"/>
    </source>
</evidence>
<keyword evidence="12" id="KW-0902">Two-component regulatory system</keyword>
<dbReference type="SMART" id="SM00091">
    <property type="entry name" value="PAS"/>
    <property type="match status" value="1"/>
</dbReference>
<dbReference type="InterPro" id="IPR036890">
    <property type="entry name" value="HATPase_C_sf"/>
</dbReference>
<dbReference type="CDD" id="cd16915">
    <property type="entry name" value="HATPase_DpiB-CitA-like"/>
    <property type="match status" value="1"/>
</dbReference>
<dbReference type="Gene3D" id="1.10.287.130">
    <property type="match status" value="1"/>
</dbReference>
<dbReference type="SUPFAM" id="SSF103190">
    <property type="entry name" value="Sensory domain-like"/>
    <property type="match status" value="1"/>
</dbReference>
<evidence type="ECO:0000259" key="16">
    <source>
        <dbReference type="PROSITE" id="PS50112"/>
    </source>
</evidence>
<keyword evidence="4" id="KW-1003">Cell membrane</keyword>
<evidence type="ECO:0000256" key="13">
    <source>
        <dbReference type="ARBA" id="ARBA00023136"/>
    </source>
</evidence>
<keyword evidence="11 14" id="KW-1133">Transmembrane helix</keyword>
<dbReference type="SUPFAM" id="SSF55785">
    <property type="entry name" value="PYP-like sensor domain (PAS domain)"/>
    <property type="match status" value="1"/>
</dbReference>
<keyword evidence="10" id="KW-0067">ATP-binding</keyword>
<dbReference type="InterPro" id="IPR039506">
    <property type="entry name" value="SPOB_a"/>
</dbReference>
<dbReference type="InterPro" id="IPR005467">
    <property type="entry name" value="His_kinase_dom"/>
</dbReference>
<proteinExistence type="predicted"/>
<dbReference type="InterPro" id="IPR000014">
    <property type="entry name" value="PAS"/>
</dbReference>
<feature type="domain" description="Histidine kinase" evidence="15">
    <location>
        <begin position="344"/>
        <end position="539"/>
    </location>
</feature>
<dbReference type="Pfam" id="PF14689">
    <property type="entry name" value="SPOB_a"/>
    <property type="match status" value="1"/>
</dbReference>
<dbReference type="Gene3D" id="3.30.450.20">
    <property type="entry name" value="PAS domain"/>
    <property type="match status" value="2"/>
</dbReference>
<dbReference type="GO" id="GO:0006355">
    <property type="term" value="P:regulation of DNA-templated transcription"/>
    <property type="evidence" value="ECO:0007669"/>
    <property type="project" value="InterPro"/>
</dbReference>
<feature type="domain" description="PAS" evidence="16">
    <location>
        <begin position="228"/>
        <end position="275"/>
    </location>
</feature>
<dbReference type="PANTHER" id="PTHR43547:SF3">
    <property type="entry name" value="SENSOR PROTEIN CITS"/>
    <property type="match status" value="1"/>
</dbReference>
<dbReference type="PROSITE" id="PS50109">
    <property type="entry name" value="HIS_KIN"/>
    <property type="match status" value="1"/>
</dbReference>
<feature type="transmembrane region" description="Helical" evidence="14">
    <location>
        <begin position="179"/>
        <end position="202"/>
    </location>
</feature>